<dbReference type="RefSeq" id="WP_209052775.1">
    <property type="nucleotide sequence ID" value="NZ_CP072425.1"/>
</dbReference>
<dbReference type="CDD" id="cd00761">
    <property type="entry name" value="Glyco_tranf_GTA_type"/>
    <property type="match status" value="1"/>
</dbReference>
<dbReference type="PANTHER" id="PTHR43685">
    <property type="entry name" value="GLYCOSYLTRANSFERASE"/>
    <property type="match status" value="1"/>
</dbReference>
<evidence type="ECO:0000256" key="1">
    <source>
        <dbReference type="SAM" id="Phobius"/>
    </source>
</evidence>
<name>A0ABX7V5E8_9GAMM</name>
<sequence>MTNKPSPLVSVLIPAYNCSDTVEQAVNSVLNQSYSHIEIVIVNDCSVDDTATKLSELEAKNEKVSVYKNEQNLGYLRTFNKLLSLASGEYITFLDSDDWIAATKIEKQVKFLSANHEYGFCGTGYSRTDSKGRVYQEVILPEGNDEIQASLNDKIEVCFCGSSVMVKRDVIECIGGYNEYFLGCPAEDYDWIRRMANKYKGYNLPETLYFYRFSEHSLTRNVQYDIKAQSAAEIAKLFDEQRRKYGQDALSNPSYLTELESFIKLKQDERDKFPHKLVKSKVINSAIQGELGRTSKHLLELFKMSPANAFVTMGVAITVLLIPNDVLLRVKVKLGKKFRGRAGRVRRKP</sequence>
<dbReference type="SUPFAM" id="SSF53448">
    <property type="entry name" value="Nucleotide-diphospho-sugar transferases"/>
    <property type="match status" value="1"/>
</dbReference>
<dbReference type="PANTHER" id="PTHR43685:SF2">
    <property type="entry name" value="GLYCOSYLTRANSFERASE 2-LIKE DOMAIN-CONTAINING PROTEIN"/>
    <property type="match status" value="1"/>
</dbReference>
<accession>A0ABX7V5E8</accession>
<dbReference type="Proteomes" id="UP000665025">
    <property type="component" value="Chromosome 1"/>
</dbReference>
<evidence type="ECO:0000313" key="3">
    <source>
        <dbReference type="EMBL" id="QTL36103.1"/>
    </source>
</evidence>
<dbReference type="EMBL" id="CP072425">
    <property type="protein sequence ID" value="QTL36103.1"/>
    <property type="molecule type" value="Genomic_DNA"/>
</dbReference>
<evidence type="ECO:0000259" key="2">
    <source>
        <dbReference type="Pfam" id="PF00535"/>
    </source>
</evidence>
<keyword evidence="1" id="KW-1133">Transmembrane helix</keyword>
<dbReference type="Pfam" id="PF00535">
    <property type="entry name" value="Glycos_transf_2"/>
    <property type="match status" value="1"/>
</dbReference>
<protein>
    <submittedName>
        <fullName evidence="3">Glycosyltransferase family 2 protein</fullName>
    </submittedName>
</protein>
<dbReference type="InterPro" id="IPR050834">
    <property type="entry name" value="Glycosyltransf_2"/>
</dbReference>
<feature type="domain" description="Glycosyltransferase 2-like" evidence="2">
    <location>
        <begin position="10"/>
        <end position="174"/>
    </location>
</feature>
<keyword evidence="4" id="KW-1185">Reference proteome</keyword>
<reference evidence="3 4" key="1">
    <citation type="submission" date="2021-03" db="EMBL/GenBank/DDBJ databases">
        <title>Complete Genome of Pseudoalteromonas viridis Strain BBR56, a new biocontrol bacterial candidate.</title>
        <authorList>
            <person name="Handayani D.P."/>
            <person name="Isnansetyo A."/>
            <person name="Istiqomah I."/>
            <person name="Jumina J."/>
        </authorList>
    </citation>
    <scope>NUCLEOTIDE SEQUENCE [LARGE SCALE GENOMIC DNA]</scope>
    <source>
        <strain evidence="3 4">BBR56</strain>
    </source>
</reference>
<feature type="transmembrane region" description="Helical" evidence="1">
    <location>
        <begin position="309"/>
        <end position="328"/>
    </location>
</feature>
<dbReference type="InterPro" id="IPR001173">
    <property type="entry name" value="Glyco_trans_2-like"/>
</dbReference>
<dbReference type="InterPro" id="IPR029044">
    <property type="entry name" value="Nucleotide-diphossugar_trans"/>
</dbReference>
<gene>
    <name evidence="3" type="ORF">J5X90_03375</name>
</gene>
<organism evidence="3 4">
    <name type="scientific">Pseudoalteromonas viridis</name>
    <dbReference type="NCBI Taxonomy" id="339617"/>
    <lineage>
        <taxon>Bacteria</taxon>
        <taxon>Pseudomonadati</taxon>
        <taxon>Pseudomonadota</taxon>
        <taxon>Gammaproteobacteria</taxon>
        <taxon>Alteromonadales</taxon>
        <taxon>Pseudoalteromonadaceae</taxon>
        <taxon>Pseudoalteromonas</taxon>
    </lineage>
</organism>
<dbReference type="Gene3D" id="3.90.550.10">
    <property type="entry name" value="Spore Coat Polysaccharide Biosynthesis Protein SpsA, Chain A"/>
    <property type="match status" value="1"/>
</dbReference>
<keyword evidence="1" id="KW-0472">Membrane</keyword>
<evidence type="ECO:0000313" key="4">
    <source>
        <dbReference type="Proteomes" id="UP000665025"/>
    </source>
</evidence>
<proteinExistence type="predicted"/>
<keyword evidence="1" id="KW-0812">Transmembrane</keyword>